<keyword evidence="2" id="KW-1185">Reference proteome</keyword>
<proteinExistence type="predicted"/>
<comment type="caution">
    <text evidence="1">The sequence shown here is derived from an EMBL/GenBank/DDBJ whole genome shotgun (WGS) entry which is preliminary data.</text>
</comment>
<reference evidence="1 2" key="1">
    <citation type="submission" date="2024-03" db="EMBL/GenBank/DDBJ databases">
        <title>Human intestinal bacterial collection.</title>
        <authorList>
            <person name="Pauvert C."/>
            <person name="Hitch T.C.A."/>
            <person name="Clavel T."/>
        </authorList>
    </citation>
    <scope>NUCLEOTIDE SEQUENCE [LARGE SCALE GENOMIC DNA]</scope>
    <source>
        <strain evidence="1 2">CLA-AA-H192</strain>
    </source>
</reference>
<evidence type="ECO:0008006" key="3">
    <source>
        <dbReference type="Google" id="ProtNLM"/>
    </source>
</evidence>
<dbReference type="Proteomes" id="UP001491552">
    <property type="component" value="Unassembled WGS sequence"/>
</dbReference>
<protein>
    <recommendedName>
        <fullName evidence="3">YtxH domain-containing protein</fullName>
    </recommendedName>
</protein>
<organism evidence="1 2">
    <name type="scientific">Faecousia intestinalis</name>
    <dbReference type="NCBI Taxonomy" id="3133167"/>
    <lineage>
        <taxon>Bacteria</taxon>
        <taxon>Bacillati</taxon>
        <taxon>Bacillota</taxon>
        <taxon>Clostridia</taxon>
        <taxon>Eubacteriales</taxon>
        <taxon>Oscillospiraceae</taxon>
        <taxon>Faecousia</taxon>
    </lineage>
</organism>
<gene>
    <name evidence="1" type="ORF">WMO66_07565</name>
</gene>
<dbReference type="RefSeq" id="WP_349135805.1">
    <property type="nucleotide sequence ID" value="NZ_JBBMFF010000213.1"/>
</dbReference>
<accession>A0ABV1G6R4</accession>
<sequence length="54" mass="5725">MQVRSFLLTLGLGMAAGGTVALMLPRQSGVRREAQKAADAVEQTITDAVQKLKP</sequence>
<name>A0ABV1G6R4_9FIRM</name>
<dbReference type="EMBL" id="JBBMFF010000213">
    <property type="protein sequence ID" value="MEQ2511101.1"/>
    <property type="molecule type" value="Genomic_DNA"/>
</dbReference>
<evidence type="ECO:0000313" key="2">
    <source>
        <dbReference type="Proteomes" id="UP001491552"/>
    </source>
</evidence>
<evidence type="ECO:0000313" key="1">
    <source>
        <dbReference type="EMBL" id="MEQ2511101.1"/>
    </source>
</evidence>